<protein>
    <recommendedName>
        <fullName evidence="4">GPI anchored cell wall protein</fullName>
    </recommendedName>
</protein>
<dbReference type="OrthoDB" id="3648280at2759"/>
<dbReference type="Proteomes" id="UP000016931">
    <property type="component" value="Unassembled WGS sequence"/>
</dbReference>
<organism evidence="2 3">
    <name type="scientific">Sphaerulina musiva (strain SO2202)</name>
    <name type="common">Poplar stem canker fungus</name>
    <name type="synonym">Septoria musiva</name>
    <dbReference type="NCBI Taxonomy" id="692275"/>
    <lineage>
        <taxon>Eukaryota</taxon>
        <taxon>Fungi</taxon>
        <taxon>Dikarya</taxon>
        <taxon>Ascomycota</taxon>
        <taxon>Pezizomycotina</taxon>
        <taxon>Dothideomycetes</taxon>
        <taxon>Dothideomycetidae</taxon>
        <taxon>Mycosphaerellales</taxon>
        <taxon>Mycosphaerellaceae</taxon>
        <taxon>Sphaerulina</taxon>
    </lineage>
</organism>
<evidence type="ECO:0008006" key="4">
    <source>
        <dbReference type="Google" id="ProtNLM"/>
    </source>
</evidence>
<feature type="chain" id="PRO_5004032424" description="GPI anchored cell wall protein" evidence="1">
    <location>
        <begin position="21"/>
        <end position="217"/>
    </location>
</feature>
<reference evidence="2 3" key="1">
    <citation type="journal article" date="2012" name="PLoS Pathog.">
        <title>Diverse lifestyles and strategies of plant pathogenesis encoded in the genomes of eighteen Dothideomycetes fungi.</title>
        <authorList>
            <person name="Ohm R.A."/>
            <person name="Feau N."/>
            <person name="Henrissat B."/>
            <person name="Schoch C.L."/>
            <person name="Horwitz B.A."/>
            <person name="Barry K.W."/>
            <person name="Condon B.J."/>
            <person name="Copeland A.C."/>
            <person name="Dhillon B."/>
            <person name="Glaser F."/>
            <person name="Hesse C.N."/>
            <person name="Kosti I."/>
            <person name="LaButti K."/>
            <person name="Lindquist E.A."/>
            <person name="Lucas S."/>
            <person name="Salamov A.A."/>
            <person name="Bradshaw R.E."/>
            <person name="Ciuffetti L."/>
            <person name="Hamelin R.C."/>
            <person name="Kema G.H.J."/>
            <person name="Lawrence C."/>
            <person name="Scott J.A."/>
            <person name="Spatafora J.W."/>
            <person name="Turgeon B.G."/>
            <person name="de Wit P.J.G.M."/>
            <person name="Zhong S."/>
            <person name="Goodwin S.B."/>
            <person name="Grigoriev I.V."/>
        </authorList>
    </citation>
    <scope>NUCLEOTIDE SEQUENCE [LARGE SCALE GENOMIC DNA]</scope>
    <source>
        <strain evidence="2 3">SO2202</strain>
    </source>
</reference>
<dbReference type="EMBL" id="KB456262">
    <property type="protein sequence ID" value="EMF14804.1"/>
    <property type="molecule type" value="Genomic_DNA"/>
</dbReference>
<dbReference type="OMA" id="MENYNTA"/>
<feature type="signal peptide" evidence="1">
    <location>
        <begin position="1"/>
        <end position="20"/>
    </location>
</feature>
<keyword evidence="3" id="KW-1185">Reference proteome</keyword>
<accession>M3DAA1</accession>
<keyword evidence="1" id="KW-0732">Signal</keyword>
<proteinExistence type="predicted"/>
<dbReference type="GeneID" id="27898360"/>
<dbReference type="RefSeq" id="XP_016762925.1">
    <property type="nucleotide sequence ID" value="XM_016901223.1"/>
</dbReference>
<dbReference type="STRING" id="692275.M3DAA1"/>
<sequence>MSRNLFTVLVACALAATAFTQSTTTSLGGNDDNNEIETTTTTVGLLLGTLTQGFSGTVVSAAPCETILALTCAGQELCPDEAVTLTATARPTEYIFNFQNSVSDSQGGEKGQASVSQSCSMENYNTAVCNLYESISFDGKSSTARRQTTLSGGDLVYAQVPITGGVGRLAAVTGSCGTATAFPSPTGTVESAARATSVREVVKVVVPIGMVVAGALL</sequence>
<gene>
    <name evidence="2" type="ORF">SEPMUDRAFT_116063</name>
</gene>
<evidence type="ECO:0000256" key="1">
    <source>
        <dbReference type="SAM" id="SignalP"/>
    </source>
</evidence>
<evidence type="ECO:0000313" key="2">
    <source>
        <dbReference type="EMBL" id="EMF14804.1"/>
    </source>
</evidence>
<name>M3DAA1_SPHMS</name>
<dbReference type="AlphaFoldDB" id="M3DAA1"/>
<evidence type="ECO:0000313" key="3">
    <source>
        <dbReference type="Proteomes" id="UP000016931"/>
    </source>
</evidence>
<dbReference type="HOGENOM" id="CLU_1272966_0_0_1"/>